<sequence>MAEITASHIPVHANDKSRHVS</sequence>
<accession>A0A0A9GJK3</accession>
<proteinExistence type="predicted"/>
<reference evidence="2" key="2">
    <citation type="journal article" date="2015" name="Data Brief">
        <title>Shoot transcriptome of the giant reed, Arundo donax.</title>
        <authorList>
            <person name="Barrero R.A."/>
            <person name="Guerrero F.D."/>
            <person name="Moolhuijzen P."/>
            <person name="Goolsby J.A."/>
            <person name="Tidwell J."/>
            <person name="Bellgard S.E."/>
            <person name="Bellgard M.I."/>
        </authorList>
    </citation>
    <scope>NUCLEOTIDE SEQUENCE</scope>
    <source>
        <tissue evidence="2">Shoot tissue taken approximately 20 cm above the soil surface</tissue>
    </source>
</reference>
<organism evidence="2">
    <name type="scientific">Arundo donax</name>
    <name type="common">Giant reed</name>
    <name type="synonym">Donax arundinaceus</name>
    <dbReference type="NCBI Taxonomy" id="35708"/>
    <lineage>
        <taxon>Eukaryota</taxon>
        <taxon>Viridiplantae</taxon>
        <taxon>Streptophyta</taxon>
        <taxon>Embryophyta</taxon>
        <taxon>Tracheophyta</taxon>
        <taxon>Spermatophyta</taxon>
        <taxon>Magnoliopsida</taxon>
        <taxon>Liliopsida</taxon>
        <taxon>Poales</taxon>
        <taxon>Poaceae</taxon>
        <taxon>PACMAD clade</taxon>
        <taxon>Arundinoideae</taxon>
        <taxon>Arundineae</taxon>
        <taxon>Arundo</taxon>
    </lineage>
</organism>
<dbReference type="EMBL" id="GBRH01172581">
    <property type="protein sequence ID" value="JAE25315.1"/>
    <property type="molecule type" value="Transcribed_RNA"/>
</dbReference>
<reference evidence="2" key="1">
    <citation type="submission" date="2014-09" db="EMBL/GenBank/DDBJ databases">
        <authorList>
            <person name="Magalhaes I.L.F."/>
            <person name="Oliveira U."/>
            <person name="Santos F.R."/>
            <person name="Vidigal T.H.D.A."/>
            <person name="Brescovit A.D."/>
            <person name="Santos A.J."/>
        </authorList>
    </citation>
    <scope>NUCLEOTIDE SEQUENCE</scope>
    <source>
        <tissue evidence="2">Shoot tissue taken approximately 20 cm above the soil surface</tissue>
    </source>
</reference>
<name>A0A0A9GJK3_ARUDO</name>
<evidence type="ECO:0000256" key="1">
    <source>
        <dbReference type="SAM" id="MobiDB-lite"/>
    </source>
</evidence>
<evidence type="ECO:0000313" key="2">
    <source>
        <dbReference type="EMBL" id="JAE25315.1"/>
    </source>
</evidence>
<feature type="region of interest" description="Disordered" evidence="1">
    <location>
        <begin position="1"/>
        <end position="21"/>
    </location>
</feature>
<protein>
    <submittedName>
        <fullName evidence="2">Uncharacterized protein</fullName>
    </submittedName>
</protein>
<dbReference type="AlphaFoldDB" id="A0A0A9GJK3"/>